<reference evidence="1" key="1">
    <citation type="journal article" date="2023" name="Plant J.">
        <title>The genome of the king protea, Protea cynaroides.</title>
        <authorList>
            <person name="Chang J."/>
            <person name="Duong T.A."/>
            <person name="Schoeman C."/>
            <person name="Ma X."/>
            <person name="Roodt D."/>
            <person name="Barker N."/>
            <person name="Li Z."/>
            <person name="Van de Peer Y."/>
            <person name="Mizrachi E."/>
        </authorList>
    </citation>
    <scope>NUCLEOTIDE SEQUENCE</scope>
    <source>
        <tissue evidence="1">Young leaves</tissue>
    </source>
</reference>
<comment type="caution">
    <text evidence="1">The sequence shown here is derived from an EMBL/GenBank/DDBJ whole genome shotgun (WGS) entry which is preliminary data.</text>
</comment>
<name>A0A9Q0QUM1_9MAGN</name>
<organism evidence="1 2">
    <name type="scientific">Protea cynaroides</name>
    <dbReference type="NCBI Taxonomy" id="273540"/>
    <lineage>
        <taxon>Eukaryota</taxon>
        <taxon>Viridiplantae</taxon>
        <taxon>Streptophyta</taxon>
        <taxon>Embryophyta</taxon>
        <taxon>Tracheophyta</taxon>
        <taxon>Spermatophyta</taxon>
        <taxon>Magnoliopsida</taxon>
        <taxon>Proteales</taxon>
        <taxon>Proteaceae</taxon>
        <taxon>Protea</taxon>
    </lineage>
</organism>
<dbReference type="Gene3D" id="3.80.10.10">
    <property type="entry name" value="Ribonuclease Inhibitor"/>
    <property type="match status" value="1"/>
</dbReference>
<accession>A0A9Q0QUM1</accession>
<protein>
    <recommendedName>
        <fullName evidence="3">Disease resistance protein</fullName>
    </recommendedName>
</protein>
<dbReference type="OrthoDB" id="2018467at2759"/>
<dbReference type="Proteomes" id="UP001141806">
    <property type="component" value="Unassembled WGS sequence"/>
</dbReference>
<proteinExistence type="predicted"/>
<evidence type="ECO:0000313" key="1">
    <source>
        <dbReference type="EMBL" id="KAJ4972523.1"/>
    </source>
</evidence>
<gene>
    <name evidence="1" type="ORF">NE237_005697</name>
</gene>
<evidence type="ECO:0008006" key="3">
    <source>
        <dbReference type="Google" id="ProtNLM"/>
    </source>
</evidence>
<evidence type="ECO:0000313" key="2">
    <source>
        <dbReference type="Proteomes" id="UP001141806"/>
    </source>
</evidence>
<dbReference type="SUPFAM" id="SSF52058">
    <property type="entry name" value="L domain-like"/>
    <property type="match status" value="1"/>
</dbReference>
<dbReference type="AlphaFoldDB" id="A0A9Q0QUM1"/>
<dbReference type="EMBL" id="JAMYWD010000004">
    <property type="protein sequence ID" value="KAJ4972523.1"/>
    <property type="molecule type" value="Genomic_DNA"/>
</dbReference>
<sequence>MILMTCWMSGEPTSISNKKQRELALARRRRKCKQLPQTLGKLPSLETLVIHTMDKVKFMGAKFFGVDGATKSNTIFPKLKVLQLSDMKNLEQRDVRVPEEEDGKEFIFMPCLQHLVLTDLPELIKGVSTATYPSHIPEKIDDMELSKVNASSHLPFLHVEELIFKKDTGSFSKSLLPNNMFLPKLKLLRVRMSPYS</sequence>
<keyword evidence="2" id="KW-1185">Reference proteome</keyword>
<dbReference type="InterPro" id="IPR032675">
    <property type="entry name" value="LRR_dom_sf"/>
</dbReference>